<dbReference type="Proteomes" id="UP000008064">
    <property type="component" value="Unassembled WGS sequence"/>
</dbReference>
<evidence type="ECO:0000256" key="3">
    <source>
        <dbReference type="ARBA" id="ARBA00020977"/>
    </source>
</evidence>
<dbReference type="AlphaFoldDB" id="F8NV43"/>
<evidence type="ECO:0000256" key="5">
    <source>
        <dbReference type="ARBA" id="ARBA00022927"/>
    </source>
</evidence>
<dbReference type="EMBL" id="GL945433">
    <property type="protein sequence ID" value="EGO25305.1"/>
    <property type="molecule type" value="Genomic_DNA"/>
</dbReference>
<evidence type="ECO:0000256" key="4">
    <source>
        <dbReference type="ARBA" id="ARBA00022448"/>
    </source>
</evidence>
<dbReference type="GO" id="GO:0017119">
    <property type="term" value="C:Golgi transport complex"/>
    <property type="evidence" value="ECO:0007669"/>
    <property type="project" value="TreeGrafter"/>
</dbReference>
<evidence type="ECO:0000256" key="1">
    <source>
        <dbReference type="ARBA" id="ARBA00004395"/>
    </source>
</evidence>
<organism evidence="12">
    <name type="scientific">Serpula lacrymans var. lacrymans (strain S7.9)</name>
    <name type="common">Dry rot fungus</name>
    <dbReference type="NCBI Taxonomy" id="578457"/>
    <lineage>
        <taxon>Eukaryota</taxon>
        <taxon>Fungi</taxon>
        <taxon>Dikarya</taxon>
        <taxon>Basidiomycota</taxon>
        <taxon>Agaricomycotina</taxon>
        <taxon>Agaricomycetes</taxon>
        <taxon>Agaricomycetidae</taxon>
        <taxon>Boletales</taxon>
        <taxon>Coniophorineae</taxon>
        <taxon>Serpulaceae</taxon>
        <taxon>Serpula</taxon>
    </lineage>
</organism>
<dbReference type="GeneID" id="18809165"/>
<dbReference type="GO" id="GO:0015031">
    <property type="term" value="P:protein transport"/>
    <property type="evidence" value="ECO:0007669"/>
    <property type="project" value="UniProtKB-KW"/>
</dbReference>
<evidence type="ECO:0000256" key="6">
    <source>
        <dbReference type="ARBA" id="ARBA00023034"/>
    </source>
</evidence>
<keyword evidence="6" id="KW-0333">Golgi apparatus</keyword>
<dbReference type="GO" id="GO:0006891">
    <property type="term" value="P:intra-Golgi vesicle-mediated transport"/>
    <property type="evidence" value="ECO:0007669"/>
    <property type="project" value="TreeGrafter"/>
</dbReference>
<comment type="subcellular location">
    <subcellularLocation>
        <location evidence="1">Golgi apparatus membrane</location>
        <topology evidence="1">Peripheral membrane protein</topology>
    </subcellularLocation>
</comment>
<dbReference type="RefSeq" id="XP_007317427.1">
    <property type="nucleotide sequence ID" value="XM_007317365.1"/>
</dbReference>
<sequence length="795" mass="90096">MSLEFSGATSVERKDPFDLERLAEELATREKAYPLAHGTQASDDSHSDHDLPIYVPLSHDNPYLTAEPFDVDQFLLSRSYTSLPDLRSELRDYLSTLKEELVQLINDDYEAFISLSTDLKGEGARMERLRLPLNSIKSEILEVRKSLQTIQDTTQEKLDERAKIREEKESFLLLLALLHLLLKISESVTRLESLLLISQPMADETSSSELTTSKLPTHLSNVEHHLARVAAEYTQLLYHTAKARAEKCEFVDEIQWRIDRVQSTLSSDLDHIFASTLVALTDINETKKSDIERAKLMVDLTECLRIYDTLSLWRDAEEILRKEVVRGFVRKTIYPGALNASHSPIIPHTPLPAPSTHRASRDLSYIMEIAEKASLNSASRARDKTASIALSGMNNKEQAKDDGFNIIANVIWAEFGKALLDELGSVIFSVGNPDEFRKHYETTEAFLRSLEFLAPSTYCIEAMRLHPIFVNFKRRWQLPVYFQLRWKDIIGKLEDSLLTTTVELKNERFVKVQHPFATTQAASIWTAIATCWSAEVYIPDLSHRFWKLTLQLLSRYKTWLDSNSVSVENSVADDLLLRQFSAVILDIKIMSSQMLALWRDEISIMLPHSAFLTPLTNQIVSILTRRSCDALVPVRSIPSQFRAMSNKRLPVESSYFVTSILRPVKDFFGIGSNGGPGDRLKKDSLKPIATDVFDVTCQRYSSITPKTEESLKRLKKGKKATFSLFSSASAGKDDDGRDEERIRTQMILDVEAFAKDGESMGVDVHSLESFKSLDDLVHSGLIDGEYRGTIPCCRK</sequence>
<dbReference type="HOGENOM" id="CLU_005470_1_0_1"/>
<evidence type="ECO:0000256" key="7">
    <source>
        <dbReference type="ARBA" id="ARBA00023136"/>
    </source>
</evidence>
<evidence type="ECO:0000259" key="9">
    <source>
        <dbReference type="Pfam" id="PF06148"/>
    </source>
</evidence>
<accession>F8NV43</accession>
<feature type="domain" description="COG complex component COG2 C-terminal" evidence="10">
    <location>
        <begin position="474"/>
        <end position="750"/>
    </location>
</feature>
<dbReference type="GO" id="GO:0007030">
    <property type="term" value="P:Golgi organization"/>
    <property type="evidence" value="ECO:0007669"/>
    <property type="project" value="InterPro"/>
</dbReference>
<evidence type="ECO:0000256" key="2">
    <source>
        <dbReference type="ARBA" id="ARBA00007603"/>
    </source>
</evidence>
<name>F8NV43_SERL9</name>
<dbReference type="InterPro" id="IPR024602">
    <property type="entry name" value="COG_su2_N"/>
</dbReference>
<dbReference type="KEGG" id="sla:SERLADRAFT_348146"/>
<keyword evidence="5" id="KW-0653">Protein transport</keyword>
<gene>
    <name evidence="11" type="primary">COG2</name>
    <name evidence="11" type="ORF">SERLADRAFT_348146</name>
</gene>
<feature type="domain" description="Conserved oligomeric Golgi complex subunit 2 N-terminal" evidence="9">
    <location>
        <begin position="58"/>
        <end position="130"/>
    </location>
</feature>
<dbReference type="InterPro" id="IPR024603">
    <property type="entry name" value="COG_complex_COG2_C"/>
</dbReference>
<dbReference type="Pfam" id="PF12022">
    <property type="entry name" value="COG2_C"/>
    <property type="match status" value="1"/>
</dbReference>
<dbReference type="Pfam" id="PF06148">
    <property type="entry name" value="COG2_N"/>
    <property type="match status" value="1"/>
</dbReference>
<evidence type="ECO:0000259" key="10">
    <source>
        <dbReference type="Pfam" id="PF12022"/>
    </source>
</evidence>
<dbReference type="PANTHER" id="PTHR12961">
    <property type="entry name" value="CONSERVED OLIGOMERIC GOLGI COMPLEX COMPONENT 2"/>
    <property type="match status" value="1"/>
</dbReference>
<dbReference type="OrthoDB" id="332281at2759"/>
<protein>
    <recommendedName>
        <fullName evidence="3">Conserved oligomeric Golgi complex subunit 2</fullName>
    </recommendedName>
    <alternativeName>
        <fullName evidence="8">Component of oligomeric Golgi complex 2</fullName>
    </alternativeName>
</protein>
<evidence type="ECO:0000313" key="12">
    <source>
        <dbReference type="Proteomes" id="UP000008064"/>
    </source>
</evidence>
<evidence type="ECO:0000256" key="8">
    <source>
        <dbReference type="ARBA" id="ARBA00031344"/>
    </source>
</evidence>
<dbReference type="InterPro" id="IPR009316">
    <property type="entry name" value="COG2"/>
</dbReference>
<dbReference type="GO" id="GO:0000139">
    <property type="term" value="C:Golgi membrane"/>
    <property type="evidence" value="ECO:0007669"/>
    <property type="project" value="UniProtKB-SubCell"/>
</dbReference>
<evidence type="ECO:0000313" key="11">
    <source>
        <dbReference type="EMBL" id="EGO25305.1"/>
    </source>
</evidence>
<keyword evidence="4" id="KW-0813">Transport</keyword>
<comment type="similarity">
    <text evidence="2">Belongs to the COG2 family.</text>
</comment>
<proteinExistence type="inferred from homology"/>
<dbReference type="PANTHER" id="PTHR12961:SF0">
    <property type="entry name" value="CONSERVED OLIGOMERIC GOLGI COMPLEX SUBUNIT 2"/>
    <property type="match status" value="1"/>
</dbReference>
<reference evidence="12" key="1">
    <citation type="journal article" date="2011" name="Science">
        <title>The plant cell wall-decomposing machinery underlies the functional diversity of forest fungi.</title>
        <authorList>
            <person name="Eastwood D.C."/>
            <person name="Floudas D."/>
            <person name="Binder M."/>
            <person name="Majcherczyk A."/>
            <person name="Schneider P."/>
            <person name="Aerts A."/>
            <person name="Asiegbu F.O."/>
            <person name="Baker S.E."/>
            <person name="Barry K."/>
            <person name="Bendiksby M."/>
            <person name="Blumentritt M."/>
            <person name="Coutinho P.M."/>
            <person name="Cullen D."/>
            <person name="de Vries R.P."/>
            <person name="Gathman A."/>
            <person name="Goodell B."/>
            <person name="Henrissat B."/>
            <person name="Ihrmark K."/>
            <person name="Kauserud H."/>
            <person name="Kohler A."/>
            <person name="LaButti K."/>
            <person name="Lapidus A."/>
            <person name="Lavin J.L."/>
            <person name="Lee Y.-H."/>
            <person name="Lindquist E."/>
            <person name="Lilly W."/>
            <person name="Lucas S."/>
            <person name="Morin E."/>
            <person name="Murat C."/>
            <person name="Oguiza J.A."/>
            <person name="Park J."/>
            <person name="Pisabarro A.G."/>
            <person name="Riley R."/>
            <person name="Rosling A."/>
            <person name="Salamov A."/>
            <person name="Schmidt O."/>
            <person name="Schmutz J."/>
            <person name="Skrede I."/>
            <person name="Stenlid J."/>
            <person name="Wiebenga A."/>
            <person name="Xie X."/>
            <person name="Kuees U."/>
            <person name="Hibbett D.S."/>
            <person name="Hoffmeister D."/>
            <person name="Hoegberg N."/>
            <person name="Martin F."/>
            <person name="Grigoriev I.V."/>
            <person name="Watkinson S.C."/>
        </authorList>
    </citation>
    <scope>NUCLEOTIDE SEQUENCE [LARGE SCALE GENOMIC DNA]</scope>
    <source>
        <strain evidence="12">S7.9</strain>
    </source>
</reference>
<keyword evidence="7" id="KW-0472">Membrane</keyword>